<dbReference type="InterPro" id="IPR023155">
    <property type="entry name" value="Cyt_c-552/4"/>
</dbReference>
<dbReference type="Pfam" id="PF13435">
    <property type="entry name" value="Cytochrome_C554"/>
    <property type="match status" value="1"/>
</dbReference>
<reference evidence="2 3" key="1">
    <citation type="submission" date="2015-09" db="EMBL/GenBank/DDBJ databases">
        <title>A metagenomics-based metabolic model of nitrate-dependent anaerobic oxidation of methane by Methanoperedens-like archaea.</title>
        <authorList>
            <person name="Arshad A."/>
            <person name="Speth D.R."/>
            <person name="De Graaf R.M."/>
            <person name="Op Den Camp H.J."/>
            <person name="Jetten M.S."/>
            <person name="Welte C.U."/>
        </authorList>
    </citation>
    <scope>NUCLEOTIDE SEQUENCE [LARGE SCALE GENOMIC DNA]</scope>
</reference>
<evidence type="ECO:0000313" key="2">
    <source>
        <dbReference type="EMBL" id="KPQ42265.1"/>
    </source>
</evidence>
<dbReference type="InterPro" id="IPR036280">
    <property type="entry name" value="Multihaem_cyt_sf"/>
</dbReference>
<protein>
    <recommendedName>
        <fullName evidence="1">Cytochrome c-552/4 domain-containing protein</fullName>
    </recommendedName>
</protein>
<dbReference type="Proteomes" id="UP000050360">
    <property type="component" value="Unassembled WGS sequence"/>
</dbReference>
<dbReference type="Gene3D" id="1.10.287.3080">
    <property type="match status" value="1"/>
</dbReference>
<name>A0A0P8ADM5_9EURY</name>
<feature type="domain" description="Cytochrome c-552/4" evidence="1">
    <location>
        <begin position="61"/>
        <end position="141"/>
    </location>
</feature>
<proteinExistence type="predicted"/>
<dbReference type="AlphaFoldDB" id="A0A0P8ADM5"/>
<dbReference type="SUPFAM" id="SSF48695">
    <property type="entry name" value="Multiheme cytochromes"/>
    <property type="match status" value="1"/>
</dbReference>
<evidence type="ECO:0000259" key="1">
    <source>
        <dbReference type="Pfam" id="PF13435"/>
    </source>
</evidence>
<comment type="caution">
    <text evidence="2">The sequence shown here is derived from an EMBL/GenBank/DDBJ whole genome shotgun (WGS) entry which is preliminary data.</text>
</comment>
<accession>A0A0P8ADM5</accession>
<dbReference type="EMBL" id="LKCM01000248">
    <property type="protein sequence ID" value="KPQ42265.1"/>
    <property type="molecule type" value="Genomic_DNA"/>
</dbReference>
<gene>
    <name evidence="2" type="ORF">MPEBLZ_03195</name>
</gene>
<organism evidence="2 3">
    <name type="scientific">Candidatus Methanoperedens nitratireducens</name>
    <dbReference type="NCBI Taxonomy" id="1392998"/>
    <lineage>
        <taxon>Archaea</taxon>
        <taxon>Methanobacteriati</taxon>
        <taxon>Methanobacteriota</taxon>
        <taxon>Stenosarchaea group</taxon>
        <taxon>Methanomicrobia</taxon>
        <taxon>Methanosarcinales</taxon>
        <taxon>ANME-2 cluster</taxon>
        <taxon>Candidatus Methanoperedentaceae</taxon>
        <taxon>Candidatus Methanoperedens</taxon>
    </lineage>
</organism>
<evidence type="ECO:0000313" key="3">
    <source>
        <dbReference type="Proteomes" id="UP000050360"/>
    </source>
</evidence>
<sequence length="149" mass="17155">MQPHLKRAFTLLALVIIAFILVRSVLVPESFGQYGWYRGDSVDEIRNLNVNYAGSTSCGEEDCHKIIYSVWVKDRHKTVNCETCHGPAEKHVLNAREPLEKADESREYCGKCHFKGIARPEEFPQVDPETHGEDLRCVYCHNPHKPWFV</sequence>